<reference evidence="2" key="1">
    <citation type="journal article" date="2018" name="Genome Biol.">
        <title>SKESA: strategic k-mer extension for scrupulous assemblies.</title>
        <authorList>
            <person name="Souvorov A."/>
            <person name="Agarwala R."/>
            <person name="Lipman D.J."/>
        </authorList>
    </citation>
    <scope>NUCLEOTIDE SEQUENCE</scope>
    <source>
        <strain evidence="2">Salmonella enterica</strain>
    </source>
</reference>
<protein>
    <submittedName>
        <fullName evidence="1">Uncharacterized protein</fullName>
    </submittedName>
</protein>
<dbReference type="EMBL" id="DAAHJH010000013">
    <property type="protein sequence ID" value="HAB6340227.1"/>
    <property type="molecule type" value="Genomic_DNA"/>
</dbReference>
<name>A0A3U7N669_SALDZ</name>
<sequence length="279" mass="31498">MSIATECTEKLRFAYRLQQEKIRSITCIMKEPDVVCSRLEDAGTGLEILVVQLQDAANRSRLVIRRTEKKFLQNRGKEPGHAPGDLHLISTARRHSLLRSFCDLHDTASSVADTLYQFATHLRYVEDLSGLSAFAMKHLLLRERMNMVLIHGDDTDAELLSRLCSGIVSLSNPWYEGRGRKRYSHLPVFRAAGELHARYYAAVQRIAVNVKNMTPGELAAERTGLERTCEQLTSAIGELRRYVERLMEADSDGRLPRKCDVLLAPGNENLRSDKCAGRT</sequence>
<comment type="caution">
    <text evidence="1">The sequence shown here is derived from an EMBL/GenBank/DDBJ whole genome shotgun (WGS) entry which is preliminary data.</text>
</comment>
<gene>
    <name evidence="1" type="ORF">CTQ69_25665</name>
    <name evidence="2" type="ORF">GB480_15085</name>
</gene>
<organism evidence="1">
    <name type="scientific">Salmonella diarizonae</name>
    <dbReference type="NCBI Taxonomy" id="59204"/>
    <lineage>
        <taxon>Bacteria</taxon>
        <taxon>Pseudomonadati</taxon>
        <taxon>Pseudomonadota</taxon>
        <taxon>Gammaproteobacteria</taxon>
        <taxon>Enterobacterales</taxon>
        <taxon>Enterobacteriaceae</taxon>
        <taxon>Salmonella</taxon>
    </lineage>
</organism>
<evidence type="ECO:0000313" key="1">
    <source>
        <dbReference type="EMBL" id="ECC3917280.1"/>
    </source>
</evidence>
<dbReference type="EMBL" id="AAIBIC010000054">
    <property type="protein sequence ID" value="ECC3917280.1"/>
    <property type="molecule type" value="Genomic_DNA"/>
</dbReference>
<reference evidence="2" key="3">
    <citation type="submission" date="2019-10" db="EMBL/GenBank/DDBJ databases">
        <authorList>
            <consortium name="NCBI Pathogen Detection Project"/>
        </authorList>
    </citation>
    <scope>NUCLEOTIDE SEQUENCE</scope>
    <source>
        <strain evidence="2">Salmonella enterica</strain>
    </source>
</reference>
<reference evidence="1" key="2">
    <citation type="submission" date="2018-08" db="EMBL/GenBank/DDBJ databases">
        <authorList>
            <person name="Ashton P.M."/>
            <person name="Dallman T."/>
            <person name="Nair S."/>
            <person name="De Pinna E."/>
            <person name="Peters T."/>
            <person name="Grant K."/>
        </authorList>
    </citation>
    <scope>NUCLEOTIDE SEQUENCE [LARGE SCALE GENOMIC DNA]</scope>
    <source>
        <strain evidence="1">294779</strain>
    </source>
</reference>
<dbReference type="AlphaFoldDB" id="A0A3U7N669"/>
<proteinExistence type="predicted"/>
<accession>A0A3U7N669</accession>
<dbReference type="Proteomes" id="UP000839735">
    <property type="component" value="Unassembled WGS sequence"/>
</dbReference>
<evidence type="ECO:0000313" key="2">
    <source>
        <dbReference type="EMBL" id="HAB6340227.1"/>
    </source>
</evidence>